<comment type="similarity">
    <text evidence="1 7">Belongs to the UPF0758 family.</text>
</comment>
<dbReference type="PANTHER" id="PTHR30471">
    <property type="entry name" value="DNA REPAIR PROTEIN RADC"/>
    <property type="match status" value="1"/>
</dbReference>
<evidence type="ECO:0000313" key="8">
    <source>
        <dbReference type="EMBL" id="MCM5671231.1"/>
    </source>
</evidence>
<dbReference type="InterPro" id="IPR046778">
    <property type="entry name" value="UPF0758_N"/>
</dbReference>
<evidence type="ECO:0000256" key="2">
    <source>
        <dbReference type="ARBA" id="ARBA00022670"/>
    </source>
</evidence>
<keyword evidence="9" id="KW-1185">Reference proteome</keyword>
<dbReference type="PANTHER" id="PTHR30471:SF3">
    <property type="entry name" value="UPF0758 PROTEIN YEES-RELATED"/>
    <property type="match status" value="1"/>
</dbReference>
<dbReference type="InterPro" id="IPR020891">
    <property type="entry name" value="UPF0758_CS"/>
</dbReference>
<reference evidence="8 9" key="1">
    <citation type="submission" date="2022-06" db="EMBL/GenBank/DDBJ databases">
        <title>Staphylococcus hominis ShoR14 genome sequence.</title>
        <authorList>
            <person name="Yeo C.C."/>
            <person name="Chew C.H."/>
            <person name="Che Hamzah A.M."/>
            <person name="Al-Trad E.I."/>
        </authorList>
    </citation>
    <scope>NUCLEOTIDE SEQUENCE [LARGE SCALE GENOMIC DNA]</scope>
    <source>
        <strain evidence="8 9">ShoR14</strain>
    </source>
</reference>
<accession>A0A4Q9WPT1</accession>
<evidence type="ECO:0000256" key="4">
    <source>
        <dbReference type="ARBA" id="ARBA00022801"/>
    </source>
</evidence>
<sequence>MKIKDMAKSELPKERLIQYGEKSLSNSELLAILINTGRQGVSSIDIANEMINKVNNLKELKLLSIHDLLKIKGIGLHKAVTLKAAFELGERINKRNSIEKVKIKSPKDVADMMMSKMKDLTQEHLVALFLNTKNIVIKEETIFIGTLNSSVIHPREVFNAAIRASCNAVIVIHNHPSGDVTPSKEDIATTIRLKECGQILGIELLDHIIIGDQKFTSLVEEGYFV</sequence>
<dbReference type="Pfam" id="PF20582">
    <property type="entry name" value="UPF0758_N"/>
    <property type="match status" value="1"/>
</dbReference>
<evidence type="ECO:0000256" key="1">
    <source>
        <dbReference type="ARBA" id="ARBA00010243"/>
    </source>
</evidence>
<dbReference type="InterPro" id="IPR025657">
    <property type="entry name" value="RadC_JAB"/>
</dbReference>
<gene>
    <name evidence="8" type="primary">radC</name>
    <name evidence="8" type="ORF">J7T32_000435</name>
</gene>
<keyword evidence="2" id="KW-0645">Protease</keyword>
<dbReference type="SUPFAM" id="SSF102712">
    <property type="entry name" value="JAB1/MPN domain"/>
    <property type="match status" value="1"/>
</dbReference>
<protein>
    <submittedName>
        <fullName evidence="8">DNA repair protein RadC</fullName>
    </submittedName>
</protein>
<dbReference type="Proteomes" id="UP000665944">
    <property type="component" value="Unassembled WGS sequence"/>
</dbReference>
<keyword evidence="6" id="KW-0482">Metalloprotease</keyword>
<dbReference type="GO" id="GO:0046872">
    <property type="term" value="F:metal ion binding"/>
    <property type="evidence" value="ECO:0007669"/>
    <property type="project" value="UniProtKB-KW"/>
</dbReference>
<dbReference type="GO" id="GO:0006508">
    <property type="term" value="P:proteolysis"/>
    <property type="evidence" value="ECO:0007669"/>
    <property type="project" value="UniProtKB-KW"/>
</dbReference>
<proteinExistence type="inferred from homology"/>
<dbReference type="NCBIfam" id="TIGR00608">
    <property type="entry name" value="radc"/>
    <property type="match status" value="1"/>
</dbReference>
<name>A0A4Q9WPT1_STAHO</name>
<dbReference type="AlphaFoldDB" id="A0A4Q9WPT1"/>
<evidence type="ECO:0000256" key="3">
    <source>
        <dbReference type="ARBA" id="ARBA00022723"/>
    </source>
</evidence>
<evidence type="ECO:0000313" key="9">
    <source>
        <dbReference type="Proteomes" id="UP000665944"/>
    </source>
</evidence>
<dbReference type="Pfam" id="PF04002">
    <property type="entry name" value="RadC"/>
    <property type="match status" value="1"/>
</dbReference>
<evidence type="ECO:0000256" key="6">
    <source>
        <dbReference type="ARBA" id="ARBA00023049"/>
    </source>
</evidence>
<dbReference type="GO" id="GO:0008237">
    <property type="term" value="F:metallopeptidase activity"/>
    <property type="evidence" value="ECO:0007669"/>
    <property type="project" value="UniProtKB-KW"/>
</dbReference>
<dbReference type="NCBIfam" id="NF000642">
    <property type="entry name" value="PRK00024.1"/>
    <property type="match status" value="1"/>
</dbReference>
<keyword evidence="4" id="KW-0378">Hydrolase</keyword>
<keyword evidence="5" id="KW-0862">Zinc</keyword>
<comment type="caution">
    <text evidence="8">The sequence shown here is derived from an EMBL/GenBank/DDBJ whole genome shotgun (WGS) entry which is preliminary data.</text>
</comment>
<keyword evidence="3" id="KW-0479">Metal-binding</keyword>
<evidence type="ECO:0000256" key="5">
    <source>
        <dbReference type="ARBA" id="ARBA00022833"/>
    </source>
</evidence>
<dbReference type="Gene3D" id="3.40.140.10">
    <property type="entry name" value="Cytidine Deaminase, domain 2"/>
    <property type="match status" value="1"/>
</dbReference>
<dbReference type="PROSITE" id="PS50249">
    <property type="entry name" value="MPN"/>
    <property type="match status" value="1"/>
</dbReference>
<dbReference type="CDD" id="cd08071">
    <property type="entry name" value="MPN_DUF2466"/>
    <property type="match status" value="1"/>
</dbReference>
<dbReference type="PROSITE" id="PS01302">
    <property type="entry name" value="UPF0758"/>
    <property type="match status" value="1"/>
</dbReference>
<dbReference type="EMBL" id="JAGHKT020000001">
    <property type="protein sequence ID" value="MCM5671231.1"/>
    <property type="molecule type" value="Genomic_DNA"/>
</dbReference>
<evidence type="ECO:0000256" key="7">
    <source>
        <dbReference type="RuleBase" id="RU003797"/>
    </source>
</evidence>
<dbReference type="InterPro" id="IPR001405">
    <property type="entry name" value="UPF0758"/>
</dbReference>
<dbReference type="InterPro" id="IPR037518">
    <property type="entry name" value="MPN"/>
</dbReference>
<dbReference type="RefSeq" id="WP_017176150.1">
    <property type="nucleotide sequence ID" value="NZ_CABMJU010000052.1"/>
</dbReference>
<dbReference type="SUPFAM" id="SSF47781">
    <property type="entry name" value="RuvA domain 2-like"/>
    <property type="match status" value="1"/>
</dbReference>
<dbReference type="InterPro" id="IPR010994">
    <property type="entry name" value="RuvA_2-like"/>
</dbReference>
<organism evidence="8 9">
    <name type="scientific">Staphylococcus hominis</name>
    <dbReference type="NCBI Taxonomy" id="1290"/>
    <lineage>
        <taxon>Bacteria</taxon>
        <taxon>Bacillati</taxon>
        <taxon>Bacillota</taxon>
        <taxon>Bacilli</taxon>
        <taxon>Bacillales</taxon>
        <taxon>Staphylococcaceae</taxon>
        <taxon>Staphylococcus</taxon>
    </lineage>
</organism>